<dbReference type="GO" id="GO:0015031">
    <property type="term" value="P:protein transport"/>
    <property type="evidence" value="ECO:0007669"/>
    <property type="project" value="UniProtKB-KW"/>
</dbReference>
<dbReference type="Pfam" id="PF10568">
    <property type="entry name" value="Tom37"/>
    <property type="match status" value="1"/>
</dbReference>
<dbReference type="Pfam" id="PF17171">
    <property type="entry name" value="GST_C_6"/>
    <property type="match status" value="1"/>
</dbReference>
<accession>A0A9P6CPF0</accession>
<dbReference type="GO" id="GO:0007005">
    <property type="term" value="P:mitochondrion organization"/>
    <property type="evidence" value="ECO:0007669"/>
    <property type="project" value="TreeGrafter"/>
</dbReference>
<evidence type="ECO:0000256" key="7">
    <source>
        <dbReference type="ARBA" id="ARBA00023136"/>
    </source>
</evidence>
<reference evidence="11" key="1">
    <citation type="submission" date="2020-11" db="EMBL/GenBank/DDBJ databases">
        <authorList>
            <consortium name="DOE Joint Genome Institute"/>
            <person name="Ahrendt S."/>
            <person name="Riley R."/>
            <person name="Andreopoulos W."/>
            <person name="Labutti K."/>
            <person name="Pangilinan J."/>
            <person name="Ruiz-Duenas F.J."/>
            <person name="Barrasa J.M."/>
            <person name="Sanchez-Garcia M."/>
            <person name="Camarero S."/>
            <person name="Miyauchi S."/>
            <person name="Serrano A."/>
            <person name="Linde D."/>
            <person name="Babiker R."/>
            <person name="Drula E."/>
            <person name="Ayuso-Fernandez I."/>
            <person name="Pacheco R."/>
            <person name="Padilla G."/>
            <person name="Ferreira P."/>
            <person name="Barriuso J."/>
            <person name="Kellner H."/>
            <person name="Castanera R."/>
            <person name="Alfaro M."/>
            <person name="Ramirez L."/>
            <person name="Pisabarro A.G."/>
            <person name="Kuo A."/>
            <person name="Tritt A."/>
            <person name="Lipzen A."/>
            <person name="He G."/>
            <person name="Yan M."/>
            <person name="Ng V."/>
            <person name="Cullen D."/>
            <person name="Martin F."/>
            <person name="Rosso M.-N."/>
            <person name="Henrissat B."/>
            <person name="Hibbett D."/>
            <person name="Martinez A.T."/>
            <person name="Grigoriev I.V."/>
        </authorList>
    </citation>
    <scope>NUCLEOTIDE SEQUENCE</scope>
    <source>
        <strain evidence="11">CBS 247.69</strain>
    </source>
</reference>
<keyword evidence="5" id="KW-0653">Protein transport</keyword>
<evidence type="ECO:0000313" key="11">
    <source>
        <dbReference type="EMBL" id="KAF9469195.1"/>
    </source>
</evidence>
<keyword evidence="3" id="KW-0813">Transport</keyword>
<evidence type="ECO:0000256" key="4">
    <source>
        <dbReference type="ARBA" id="ARBA00022787"/>
    </source>
</evidence>
<evidence type="ECO:0000259" key="10">
    <source>
        <dbReference type="Pfam" id="PF17171"/>
    </source>
</evidence>
<sequence length="359" mass="40592">MAQDDIFLHVWPQQWNLPSFDPPCLAAITYLQLAIPGKFHIVECNNPDLSPTGELPYLVHEQQTVATLALIIKYVAALKNPLSSNASLEGSLDQMAKSQSIAWWAHIEANLGDIVYYTMYSHQANWVGLTSPMLASLFPVPQRYYVPGRIRLSFKPRLEAAGLWNLPDAEKEEKKSFKGDPKNNTEVKTHVFLKAFEREKVMEKARTSLDIYVRLLGDRDYFFLHRPTILDIILAAHIQLLTSPAYPDPSLSNLVTESYPTLVAHTRRVYGFRFSDLTRRNLTSSGFLWSSLIPSPPAARKQLKKTEEDVHYDRMRWGFIGLAVGSLASYIVVVGGSRFLAIKAALEKREGDLDSEDEL</sequence>
<evidence type="ECO:0000256" key="2">
    <source>
        <dbReference type="ARBA" id="ARBA00009170"/>
    </source>
</evidence>
<comment type="similarity">
    <text evidence="2">Belongs to the metaxin family.</text>
</comment>
<comment type="subcellular location">
    <subcellularLocation>
        <location evidence="1">Mitochondrion outer membrane</location>
    </subcellularLocation>
</comment>
<dbReference type="AlphaFoldDB" id="A0A9P6CPF0"/>
<dbReference type="InterPro" id="IPR036282">
    <property type="entry name" value="Glutathione-S-Trfase_C_sf"/>
</dbReference>
<evidence type="ECO:0000256" key="5">
    <source>
        <dbReference type="ARBA" id="ARBA00022927"/>
    </source>
</evidence>
<dbReference type="InterPro" id="IPR033468">
    <property type="entry name" value="Metaxin_GST"/>
</dbReference>
<dbReference type="Proteomes" id="UP000807353">
    <property type="component" value="Unassembled WGS sequence"/>
</dbReference>
<feature type="domain" description="Metaxin glutathione S-transferase" evidence="10">
    <location>
        <begin position="213"/>
        <end position="269"/>
    </location>
</feature>
<evidence type="ECO:0000256" key="3">
    <source>
        <dbReference type="ARBA" id="ARBA00022448"/>
    </source>
</evidence>
<dbReference type="GO" id="GO:0001401">
    <property type="term" value="C:SAM complex"/>
    <property type="evidence" value="ECO:0007669"/>
    <property type="project" value="InterPro"/>
</dbReference>
<name>A0A9P6CPF0_9AGAR</name>
<organism evidence="11 12">
    <name type="scientific">Collybia nuda</name>
    <dbReference type="NCBI Taxonomy" id="64659"/>
    <lineage>
        <taxon>Eukaryota</taxon>
        <taxon>Fungi</taxon>
        <taxon>Dikarya</taxon>
        <taxon>Basidiomycota</taxon>
        <taxon>Agaricomycotina</taxon>
        <taxon>Agaricomycetes</taxon>
        <taxon>Agaricomycetidae</taxon>
        <taxon>Agaricales</taxon>
        <taxon>Tricholomatineae</taxon>
        <taxon>Clitocybaceae</taxon>
        <taxon>Collybia</taxon>
    </lineage>
</organism>
<dbReference type="InterPro" id="IPR019564">
    <property type="entry name" value="Sam37/metaxin_N"/>
</dbReference>
<dbReference type="SUPFAM" id="SSF47616">
    <property type="entry name" value="GST C-terminal domain-like"/>
    <property type="match status" value="1"/>
</dbReference>
<evidence type="ECO:0000313" key="12">
    <source>
        <dbReference type="Proteomes" id="UP000807353"/>
    </source>
</evidence>
<feature type="domain" description="Mitochondrial outer membrane transport complex Sam37/metaxin N-terminal" evidence="9">
    <location>
        <begin position="24"/>
        <end position="151"/>
    </location>
</feature>
<feature type="transmembrane region" description="Helical" evidence="8">
    <location>
        <begin position="317"/>
        <end position="341"/>
    </location>
</feature>
<evidence type="ECO:0000256" key="8">
    <source>
        <dbReference type="SAM" id="Phobius"/>
    </source>
</evidence>
<dbReference type="OrthoDB" id="5835136at2759"/>
<gene>
    <name evidence="11" type="ORF">BDZ94DRAFT_1151991</name>
</gene>
<keyword evidence="12" id="KW-1185">Reference proteome</keyword>
<evidence type="ECO:0000259" key="9">
    <source>
        <dbReference type="Pfam" id="PF10568"/>
    </source>
</evidence>
<keyword evidence="6" id="KW-0496">Mitochondrion</keyword>
<dbReference type="CDD" id="cd03054">
    <property type="entry name" value="GST_N_Metaxin"/>
    <property type="match status" value="1"/>
</dbReference>
<dbReference type="EMBL" id="MU150230">
    <property type="protein sequence ID" value="KAF9469195.1"/>
    <property type="molecule type" value="Genomic_DNA"/>
</dbReference>
<evidence type="ECO:0000256" key="1">
    <source>
        <dbReference type="ARBA" id="ARBA00004294"/>
    </source>
</evidence>
<keyword evidence="4" id="KW-1000">Mitochondrion outer membrane</keyword>
<evidence type="ECO:0000256" key="6">
    <source>
        <dbReference type="ARBA" id="ARBA00023128"/>
    </source>
</evidence>
<dbReference type="Gene3D" id="1.20.1050.10">
    <property type="match status" value="1"/>
</dbReference>
<keyword evidence="8" id="KW-0812">Transmembrane</keyword>
<keyword evidence="7 8" id="KW-0472">Membrane</keyword>
<keyword evidence="8" id="KW-1133">Transmembrane helix</keyword>
<comment type="caution">
    <text evidence="11">The sequence shown here is derived from an EMBL/GenBank/DDBJ whole genome shotgun (WGS) entry which is preliminary data.</text>
</comment>
<dbReference type="PANTHER" id="PTHR12289">
    <property type="entry name" value="METAXIN RELATED"/>
    <property type="match status" value="1"/>
</dbReference>
<dbReference type="PANTHER" id="PTHR12289:SF41">
    <property type="entry name" value="FAILED AXON CONNECTIONS-RELATED"/>
    <property type="match status" value="1"/>
</dbReference>
<proteinExistence type="inferred from homology"/>
<dbReference type="InterPro" id="IPR050931">
    <property type="entry name" value="Mito_Protein_Transport_Metaxin"/>
</dbReference>
<protein>
    <submittedName>
        <fullName evidence="11">Outer mitochondrial membrane transport complex protein-domain-containing protein</fullName>
    </submittedName>
</protein>